<dbReference type="AlphaFoldDB" id="A0A6A4R9P4"/>
<dbReference type="Gene3D" id="3.40.50.1000">
    <property type="entry name" value="HAD superfamily/HAD-like"/>
    <property type="match status" value="1"/>
</dbReference>
<dbReference type="Proteomes" id="UP000441586">
    <property type="component" value="Unassembled WGS sequence"/>
</dbReference>
<dbReference type="PANTHER" id="PTHR43434:SF24">
    <property type="entry name" value="HYDROLASE-RELATED"/>
    <property type="match status" value="1"/>
</dbReference>
<name>A0A6A4R9P4_9RHOB</name>
<dbReference type="SUPFAM" id="SSF56784">
    <property type="entry name" value="HAD-like"/>
    <property type="match status" value="1"/>
</dbReference>
<keyword evidence="1" id="KW-0378">Hydrolase</keyword>
<protein>
    <submittedName>
        <fullName evidence="1">HAD-IA family hydrolase</fullName>
    </submittedName>
</protein>
<dbReference type="InterPro" id="IPR050155">
    <property type="entry name" value="HAD-like_hydrolase_sf"/>
</dbReference>
<dbReference type="Gene3D" id="1.10.150.240">
    <property type="entry name" value="Putative phosphatase, domain 2"/>
    <property type="match status" value="1"/>
</dbReference>
<dbReference type="PANTHER" id="PTHR43434">
    <property type="entry name" value="PHOSPHOGLYCOLATE PHOSPHATASE"/>
    <property type="match status" value="1"/>
</dbReference>
<dbReference type="EMBL" id="WSFO01000008">
    <property type="protein sequence ID" value="KAE9628826.1"/>
    <property type="molecule type" value="Genomic_DNA"/>
</dbReference>
<dbReference type="NCBIfam" id="TIGR01509">
    <property type="entry name" value="HAD-SF-IA-v3"/>
    <property type="match status" value="1"/>
</dbReference>
<dbReference type="InterPro" id="IPR041492">
    <property type="entry name" value="HAD_2"/>
</dbReference>
<gene>
    <name evidence="1" type="ORF">GP644_13750</name>
</gene>
<evidence type="ECO:0000313" key="1">
    <source>
        <dbReference type="EMBL" id="KAE9628826.1"/>
    </source>
</evidence>
<dbReference type="GO" id="GO:0008967">
    <property type="term" value="F:phosphoglycolate phosphatase activity"/>
    <property type="evidence" value="ECO:0007669"/>
    <property type="project" value="TreeGrafter"/>
</dbReference>
<accession>A0A6A4R9P4</accession>
<proteinExistence type="predicted"/>
<dbReference type="InterPro" id="IPR023198">
    <property type="entry name" value="PGP-like_dom2"/>
</dbReference>
<reference evidence="1 2" key="1">
    <citation type="submission" date="2019-12" db="EMBL/GenBank/DDBJ databases">
        <authorList>
            <person name="Zhang Y.-J."/>
        </authorList>
    </citation>
    <scope>NUCLEOTIDE SEQUENCE [LARGE SCALE GENOMIC DNA]</scope>
    <source>
        <strain evidence="1 2">H18S-6</strain>
    </source>
</reference>
<dbReference type="GO" id="GO:0005829">
    <property type="term" value="C:cytosol"/>
    <property type="evidence" value="ECO:0007669"/>
    <property type="project" value="TreeGrafter"/>
</dbReference>
<dbReference type="SFLD" id="SFLDS00003">
    <property type="entry name" value="Haloacid_Dehalogenase"/>
    <property type="match status" value="1"/>
</dbReference>
<dbReference type="InterPro" id="IPR006439">
    <property type="entry name" value="HAD-SF_hydro_IA"/>
</dbReference>
<dbReference type="RefSeq" id="WP_158980054.1">
    <property type="nucleotide sequence ID" value="NZ_WSFO01000008.1"/>
</dbReference>
<dbReference type="InterPro" id="IPR036412">
    <property type="entry name" value="HAD-like_sf"/>
</dbReference>
<dbReference type="Pfam" id="PF13419">
    <property type="entry name" value="HAD_2"/>
    <property type="match status" value="1"/>
</dbReference>
<dbReference type="InterPro" id="IPR023214">
    <property type="entry name" value="HAD_sf"/>
</dbReference>
<comment type="caution">
    <text evidence="1">The sequence shown here is derived from an EMBL/GenBank/DDBJ whole genome shotgun (WGS) entry which is preliminary data.</text>
</comment>
<sequence length="222" mass="23427">MSTDLRLVLFDMDGTLVDSQGAITGAMAEAFAEVGHVAPTRDAVLSIIGLSLDLAMAELAPGADGPTLDALVEGYKSSYMRARKAGGQAHSPLYPGTLDMLAALNAVPEYLLGVATGKSQRGLDAVVAAHELTSFVTRQSADHHPSKPHPSMVLTAMAETGVAPEHTVMIGDTSYDIDMGRTAGVHTIAVDWGYHPADQLNADYTINSFAELAPLLQRLWKA</sequence>
<dbReference type="NCBIfam" id="TIGR01549">
    <property type="entry name" value="HAD-SF-IA-v1"/>
    <property type="match status" value="1"/>
</dbReference>
<organism evidence="1 2">
    <name type="scientific">Parasedimentitalea maritima</name>
    <dbReference type="NCBI Taxonomy" id="2578117"/>
    <lineage>
        <taxon>Bacteria</taxon>
        <taxon>Pseudomonadati</taxon>
        <taxon>Pseudomonadota</taxon>
        <taxon>Alphaproteobacteria</taxon>
        <taxon>Rhodobacterales</taxon>
        <taxon>Paracoccaceae</taxon>
        <taxon>Parasedimentitalea</taxon>
    </lineage>
</organism>
<dbReference type="SFLD" id="SFLDG01135">
    <property type="entry name" value="C1.5.6:_HAD__Beta-PGM__Phospha"/>
    <property type="match status" value="1"/>
</dbReference>
<evidence type="ECO:0000313" key="2">
    <source>
        <dbReference type="Proteomes" id="UP000441586"/>
    </source>
</evidence>
<dbReference type="SFLD" id="SFLDG01129">
    <property type="entry name" value="C1.5:_HAD__Beta-PGM__Phosphata"/>
    <property type="match status" value="1"/>
</dbReference>
<dbReference type="GO" id="GO:0006281">
    <property type="term" value="P:DNA repair"/>
    <property type="evidence" value="ECO:0007669"/>
    <property type="project" value="TreeGrafter"/>
</dbReference>